<organism evidence="3 4">
    <name type="scientific">Zingiber officinale</name>
    <name type="common">Ginger</name>
    <name type="synonym">Amomum zingiber</name>
    <dbReference type="NCBI Taxonomy" id="94328"/>
    <lineage>
        <taxon>Eukaryota</taxon>
        <taxon>Viridiplantae</taxon>
        <taxon>Streptophyta</taxon>
        <taxon>Embryophyta</taxon>
        <taxon>Tracheophyta</taxon>
        <taxon>Spermatophyta</taxon>
        <taxon>Magnoliopsida</taxon>
        <taxon>Liliopsida</taxon>
        <taxon>Zingiberales</taxon>
        <taxon>Zingiberaceae</taxon>
        <taxon>Zingiber</taxon>
    </lineage>
</organism>
<feature type="region of interest" description="Disordered" evidence="1">
    <location>
        <begin position="1"/>
        <end position="20"/>
    </location>
</feature>
<sequence>MPAENLGHSESSAAGSRMPAAGARALIGAEKNQEEKEIGVSVPREEDHASVTGLLHRQTNTHAQMDYNMKLLLNRFCLFLLLSYHFLLSLNAAAPLSRSLALRNQDEAAVVVSEQTLARMEIEVNDYPGSGANSRHDPRNPGKP</sequence>
<protein>
    <submittedName>
        <fullName evidence="3">Uncharacterized protein</fullName>
    </submittedName>
</protein>
<keyword evidence="4" id="KW-1185">Reference proteome</keyword>
<evidence type="ECO:0000256" key="1">
    <source>
        <dbReference type="SAM" id="MobiDB-lite"/>
    </source>
</evidence>
<evidence type="ECO:0000256" key="2">
    <source>
        <dbReference type="SAM" id="Phobius"/>
    </source>
</evidence>
<evidence type="ECO:0000313" key="3">
    <source>
        <dbReference type="EMBL" id="KAG6489087.1"/>
    </source>
</evidence>
<dbReference type="Proteomes" id="UP000734854">
    <property type="component" value="Unassembled WGS sequence"/>
</dbReference>
<gene>
    <name evidence="3" type="ORF">ZIOFF_050345</name>
</gene>
<keyword evidence="2" id="KW-1133">Transmembrane helix</keyword>
<comment type="caution">
    <text evidence="3">The sequence shown here is derived from an EMBL/GenBank/DDBJ whole genome shotgun (WGS) entry which is preliminary data.</text>
</comment>
<reference evidence="3 4" key="1">
    <citation type="submission" date="2020-08" db="EMBL/GenBank/DDBJ databases">
        <title>Plant Genome Project.</title>
        <authorList>
            <person name="Zhang R.-G."/>
        </authorList>
    </citation>
    <scope>NUCLEOTIDE SEQUENCE [LARGE SCALE GENOMIC DNA]</scope>
    <source>
        <tissue evidence="3">Rhizome</tissue>
    </source>
</reference>
<accession>A0A8J5FGP8</accession>
<dbReference type="PANTHER" id="PTHR33474:SF28">
    <property type="entry name" value="OS01G0815400 PROTEIN"/>
    <property type="match status" value="1"/>
</dbReference>
<feature type="transmembrane region" description="Helical" evidence="2">
    <location>
        <begin position="72"/>
        <end position="94"/>
    </location>
</feature>
<feature type="compositionally biased region" description="Basic and acidic residues" evidence="1">
    <location>
        <begin position="134"/>
        <end position="144"/>
    </location>
</feature>
<keyword evidence="2" id="KW-0812">Transmembrane</keyword>
<proteinExistence type="predicted"/>
<dbReference type="EMBL" id="JACMSC010000014">
    <property type="protein sequence ID" value="KAG6489087.1"/>
    <property type="molecule type" value="Genomic_DNA"/>
</dbReference>
<dbReference type="PANTHER" id="PTHR33474">
    <property type="entry name" value="TRANSMEMBRANE PROTEIN"/>
    <property type="match status" value="1"/>
</dbReference>
<name>A0A8J5FGP8_ZINOF</name>
<keyword evidence="2" id="KW-0472">Membrane</keyword>
<dbReference type="AlphaFoldDB" id="A0A8J5FGP8"/>
<evidence type="ECO:0000313" key="4">
    <source>
        <dbReference type="Proteomes" id="UP000734854"/>
    </source>
</evidence>
<feature type="region of interest" description="Disordered" evidence="1">
    <location>
        <begin position="125"/>
        <end position="144"/>
    </location>
</feature>